<evidence type="ECO:0000259" key="1">
    <source>
        <dbReference type="Pfam" id="PF01039"/>
    </source>
</evidence>
<proteinExistence type="predicted"/>
<feature type="non-terminal residue" evidence="2">
    <location>
        <position position="276"/>
    </location>
</feature>
<dbReference type="Gene3D" id="3.90.226.10">
    <property type="entry name" value="2-enoyl-CoA Hydratase, Chain A, domain 1"/>
    <property type="match status" value="1"/>
</dbReference>
<dbReference type="InterPro" id="IPR029045">
    <property type="entry name" value="ClpP/crotonase-like_dom_sf"/>
</dbReference>
<protein>
    <recommendedName>
        <fullName evidence="1">Acetyl-coenzyme A carboxylase carboxyl transferase subunit beta domain-containing protein</fullName>
    </recommendedName>
</protein>
<dbReference type="SUPFAM" id="SSF52096">
    <property type="entry name" value="ClpP/crotonase"/>
    <property type="match status" value="1"/>
</dbReference>
<feature type="non-terminal residue" evidence="2">
    <location>
        <position position="1"/>
    </location>
</feature>
<name>A0A382WJG2_9ZZZZ</name>
<dbReference type="Pfam" id="PF01039">
    <property type="entry name" value="Carboxyl_trans"/>
    <property type="match status" value="1"/>
</dbReference>
<sequence length="276" mass="29838">EVENPNADQEVEENLDRIRPDLQEAFDRREAGHDINRPEAVAKRKKRGHRTARVNIEDLCDEGSFIEYGSVVMAAQRRRRTEEDLIKNTTGDGMVCGLGHVNGDLFTNEQSRVMAMSYDYMVLAGTQGKMNHAKKDRMFEIAEQNRLPTILFAEGGGGRPGDTDTSGVAGLDCLAFTYFAQLSGLVPIIGITTGRCFAGNAVLLGCCDVIIATEDSNIGIGGPAMIEGGGLGIFTPEEVGPMDVQVPNGVVDIAVKDETEAVSVAKKYLSYFQGTT</sequence>
<dbReference type="AlphaFoldDB" id="A0A382WJG2"/>
<accession>A0A382WJG2</accession>
<dbReference type="InterPro" id="IPR034733">
    <property type="entry name" value="AcCoA_carboxyl_beta"/>
</dbReference>
<dbReference type="PANTHER" id="PTHR43842:SF2">
    <property type="entry name" value="PROPIONYL-COA CARBOXYLASE BETA CHAIN, MITOCHONDRIAL"/>
    <property type="match status" value="1"/>
</dbReference>
<reference evidence="2" key="1">
    <citation type="submission" date="2018-05" db="EMBL/GenBank/DDBJ databases">
        <authorList>
            <person name="Lanie J.A."/>
            <person name="Ng W.-L."/>
            <person name="Kazmierczak K.M."/>
            <person name="Andrzejewski T.M."/>
            <person name="Davidsen T.M."/>
            <person name="Wayne K.J."/>
            <person name="Tettelin H."/>
            <person name="Glass J.I."/>
            <person name="Rusch D."/>
            <person name="Podicherti R."/>
            <person name="Tsui H.-C.T."/>
            <person name="Winkler M.E."/>
        </authorList>
    </citation>
    <scope>NUCLEOTIDE SEQUENCE</scope>
</reference>
<dbReference type="GO" id="GO:0004658">
    <property type="term" value="F:propionyl-CoA carboxylase activity"/>
    <property type="evidence" value="ECO:0007669"/>
    <property type="project" value="TreeGrafter"/>
</dbReference>
<gene>
    <name evidence="2" type="ORF">METZ01_LOCUS411841</name>
</gene>
<dbReference type="InterPro" id="IPR051047">
    <property type="entry name" value="AccD/PCCB"/>
</dbReference>
<dbReference type="EMBL" id="UINC01160377">
    <property type="protein sequence ID" value="SVD58987.1"/>
    <property type="molecule type" value="Genomic_DNA"/>
</dbReference>
<dbReference type="PANTHER" id="PTHR43842">
    <property type="entry name" value="PROPIONYL-COA CARBOXYLASE BETA CHAIN"/>
    <property type="match status" value="1"/>
</dbReference>
<organism evidence="2">
    <name type="scientific">marine metagenome</name>
    <dbReference type="NCBI Taxonomy" id="408172"/>
    <lineage>
        <taxon>unclassified sequences</taxon>
        <taxon>metagenomes</taxon>
        <taxon>ecological metagenomes</taxon>
    </lineage>
</organism>
<evidence type="ECO:0000313" key="2">
    <source>
        <dbReference type="EMBL" id="SVD58987.1"/>
    </source>
</evidence>
<feature type="domain" description="Acetyl-coenzyme A carboxylase carboxyl transferase subunit beta" evidence="1">
    <location>
        <begin position="45"/>
        <end position="273"/>
    </location>
</feature>